<dbReference type="CDD" id="cd16917">
    <property type="entry name" value="HATPase_UhpB-NarQ-NarX-like"/>
    <property type="match status" value="1"/>
</dbReference>
<feature type="domain" description="Histidine kinase" evidence="10">
    <location>
        <begin position="208"/>
        <end position="391"/>
    </location>
</feature>
<keyword evidence="9" id="KW-0812">Transmembrane</keyword>
<dbReference type="PROSITE" id="PS50109">
    <property type="entry name" value="HIS_KIN"/>
    <property type="match status" value="1"/>
</dbReference>
<proteinExistence type="predicted"/>
<evidence type="ECO:0000256" key="4">
    <source>
        <dbReference type="ARBA" id="ARBA00022679"/>
    </source>
</evidence>
<dbReference type="SUPFAM" id="SSF55874">
    <property type="entry name" value="ATPase domain of HSP90 chaperone/DNA topoisomerase II/histidine kinase"/>
    <property type="match status" value="1"/>
</dbReference>
<dbReference type="GO" id="GO:0000155">
    <property type="term" value="F:phosphorelay sensor kinase activity"/>
    <property type="evidence" value="ECO:0007669"/>
    <property type="project" value="InterPro"/>
</dbReference>
<dbReference type="AlphaFoldDB" id="A0A3A1QTW5"/>
<dbReference type="Proteomes" id="UP000265801">
    <property type="component" value="Unassembled WGS sequence"/>
</dbReference>
<dbReference type="OrthoDB" id="199946at2"/>
<dbReference type="GO" id="GO:0016020">
    <property type="term" value="C:membrane"/>
    <property type="evidence" value="ECO:0007669"/>
    <property type="project" value="InterPro"/>
</dbReference>
<dbReference type="InterPro" id="IPR036890">
    <property type="entry name" value="HATPase_C_sf"/>
</dbReference>
<dbReference type="EMBL" id="QXIR01000022">
    <property type="protein sequence ID" value="RIW31333.1"/>
    <property type="molecule type" value="Genomic_DNA"/>
</dbReference>
<dbReference type="RefSeq" id="WP_119548187.1">
    <property type="nucleotide sequence ID" value="NZ_QXIR01000022.1"/>
</dbReference>
<dbReference type="InterPro" id="IPR005467">
    <property type="entry name" value="His_kinase_dom"/>
</dbReference>
<keyword evidence="4" id="KW-0808">Transferase</keyword>
<evidence type="ECO:0000256" key="9">
    <source>
        <dbReference type="SAM" id="Phobius"/>
    </source>
</evidence>
<feature type="transmembrane region" description="Helical" evidence="9">
    <location>
        <begin position="135"/>
        <end position="151"/>
    </location>
</feature>
<dbReference type="SMART" id="SM00387">
    <property type="entry name" value="HATPase_c"/>
    <property type="match status" value="1"/>
</dbReference>
<evidence type="ECO:0000256" key="2">
    <source>
        <dbReference type="ARBA" id="ARBA00012438"/>
    </source>
</evidence>
<keyword evidence="5" id="KW-0547">Nucleotide-binding</keyword>
<feature type="transmembrane region" description="Helical" evidence="9">
    <location>
        <begin position="34"/>
        <end position="53"/>
    </location>
</feature>
<feature type="transmembrane region" description="Helical" evidence="9">
    <location>
        <begin position="103"/>
        <end position="123"/>
    </location>
</feature>
<evidence type="ECO:0000313" key="11">
    <source>
        <dbReference type="EMBL" id="RIW31333.1"/>
    </source>
</evidence>
<comment type="caution">
    <text evidence="11">The sequence shown here is derived from an EMBL/GenBank/DDBJ whole genome shotgun (WGS) entry which is preliminary data.</text>
</comment>
<keyword evidence="12" id="KW-1185">Reference proteome</keyword>
<evidence type="ECO:0000256" key="8">
    <source>
        <dbReference type="ARBA" id="ARBA00023012"/>
    </source>
</evidence>
<comment type="catalytic activity">
    <reaction evidence="1">
        <text>ATP + protein L-histidine = ADP + protein N-phospho-L-histidine.</text>
        <dbReference type="EC" id="2.7.13.3"/>
    </reaction>
</comment>
<protein>
    <recommendedName>
        <fullName evidence="2">histidine kinase</fullName>
        <ecNumber evidence="2">2.7.13.3</ecNumber>
    </recommendedName>
</protein>
<organism evidence="11 12">
    <name type="scientific">Bacillus salacetis</name>
    <dbReference type="NCBI Taxonomy" id="2315464"/>
    <lineage>
        <taxon>Bacteria</taxon>
        <taxon>Bacillati</taxon>
        <taxon>Bacillota</taxon>
        <taxon>Bacilli</taxon>
        <taxon>Bacillales</taxon>
        <taxon>Bacillaceae</taxon>
        <taxon>Bacillus</taxon>
    </lineage>
</organism>
<name>A0A3A1QTW5_9BACI</name>
<sequence>MKLTLLSNLRLVMFLLVSYIYYSSTDVHTANQLIFVIVAAIGFCLNHLLLATHKGNQHYPIPLALDSLLILGFVYFYPASALYLILFGVNAVTLFLIAEDKRVLRAFSISFFVMWGGCIYYIYHTTGMISSMENAVNFTFIMFAAIVGRLIHKLSNAQSKIESQYGELNETHTALKDAHQQLHHYAKQVEELTLVRERNRISGEIHDTVGHKMTALLVQLQVAKELLETQPDKSRQTMQLCEDLARNTLQEIRLSVRTLKDQDEPQSFVPTVRKLLEDYQVMTGLSSSFTVKGDTTRISISIQLDMTRIIQEAVTNAVRHGQAKECSVNIEVSDTLAQLIIQDDGAGSAKVSPGFGMKNMRDRVHEHGGTIVFESTSSEGFRVKAGFPLKEMKWQLGGA</sequence>
<evidence type="ECO:0000256" key="1">
    <source>
        <dbReference type="ARBA" id="ARBA00000085"/>
    </source>
</evidence>
<dbReference type="Gene3D" id="3.30.565.10">
    <property type="entry name" value="Histidine kinase-like ATPase, C-terminal domain"/>
    <property type="match status" value="1"/>
</dbReference>
<dbReference type="GO" id="GO:0046983">
    <property type="term" value="F:protein dimerization activity"/>
    <property type="evidence" value="ECO:0007669"/>
    <property type="project" value="InterPro"/>
</dbReference>
<dbReference type="PANTHER" id="PTHR24421">
    <property type="entry name" value="NITRATE/NITRITE SENSOR PROTEIN NARX-RELATED"/>
    <property type="match status" value="1"/>
</dbReference>
<evidence type="ECO:0000256" key="7">
    <source>
        <dbReference type="ARBA" id="ARBA00022840"/>
    </source>
</evidence>
<dbReference type="PANTHER" id="PTHR24421:SF10">
    <property type="entry name" value="NITRATE_NITRITE SENSOR PROTEIN NARQ"/>
    <property type="match status" value="1"/>
</dbReference>
<dbReference type="InterPro" id="IPR050482">
    <property type="entry name" value="Sensor_HK_TwoCompSys"/>
</dbReference>
<evidence type="ECO:0000256" key="3">
    <source>
        <dbReference type="ARBA" id="ARBA00022553"/>
    </source>
</evidence>
<dbReference type="Pfam" id="PF07730">
    <property type="entry name" value="HisKA_3"/>
    <property type="match status" value="1"/>
</dbReference>
<evidence type="ECO:0000259" key="10">
    <source>
        <dbReference type="PROSITE" id="PS50109"/>
    </source>
</evidence>
<feature type="transmembrane region" description="Helical" evidence="9">
    <location>
        <begin position="73"/>
        <end position="96"/>
    </location>
</feature>
<dbReference type="InterPro" id="IPR011712">
    <property type="entry name" value="Sig_transdc_His_kin_sub3_dim/P"/>
</dbReference>
<dbReference type="GO" id="GO:0005524">
    <property type="term" value="F:ATP binding"/>
    <property type="evidence" value="ECO:0007669"/>
    <property type="project" value="UniProtKB-KW"/>
</dbReference>
<gene>
    <name evidence="11" type="ORF">D3H55_15275</name>
</gene>
<keyword evidence="9" id="KW-0472">Membrane</keyword>
<evidence type="ECO:0000313" key="12">
    <source>
        <dbReference type="Proteomes" id="UP000265801"/>
    </source>
</evidence>
<keyword evidence="9" id="KW-1133">Transmembrane helix</keyword>
<feature type="transmembrane region" description="Helical" evidence="9">
    <location>
        <begin position="6"/>
        <end position="22"/>
    </location>
</feature>
<dbReference type="InterPro" id="IPR003594">
    <property type="entry name" value="HATPase_dom"/>
</dbReference>
<keyword evidence="7" id="KW-0067">ATP-binding</keyword>
<evidence type="ECO:0000256" key="5">
    <source>
        <dbReference type="ARBA" id="ARBA00022741"/>
    </source>
</evidence>
<dbReference type="Gene3D" id="1.20.5.1930">
    <property type="match status" value="1"/>
</dbReference>
<keyword evidence="3" id="KW-0597">Phosphoprotein</keyword>
<accession>A0A3A1QTW5</accession>
<keyword evidence="8" id="KW-0902">Two-component regulatory system</keyword>
<dbReference type="EC" id="2.7.13.3" evidence="2"/>
<dbReference type="Pfam" id="PF02518">
    <property type="entry name" value="HATPase_c"/>
    <property type="match status" value="1"/>
</dbReference>
<keyword evidence="6 11" id="KW-0418">Kinase</keyword>
<reference evidence="11 12" key="1">
    <citation type="submission" date="2018-09" db="EMBL/GenBank/DDBJ databases">
        <title>Bacillus saliacetes sp. nov., isolated from Thai shrimp paste (Ka-pi).</title>
        <authorList>
            <person name="Daroonpunt R."/>
            <person name="Tanasupawat S."/>
            <person name="Yiamsombut S."/>
        </authorList>
    </citation>
    <scope>NUCLEOTIDE SEQUENCE [LARGE SCALE GENOMIC DNA]</scope>
    <source>
        <strain evidence="11 12">SKP7-4</strain>
    </source>
</reference>
<evidence type="ECO:0000256" key="6">
    <source>
        <dbReference type="ARBA" id="ARBA00022777"/>
    </source>
</evidence>